<dbReference type="InterPro" id="IPR043502">
    <property type="entry name" value="DNA/RNA_pol_sf"/>
</dbReference>
<dbReference type="AlphaFoldDB" id="A0A5A8CR60"/>
<dbReference type="Gene3D" id="1.10.150.20">
    <property type="entry name" value="5' to 3' exonuclease, C-terminal subdomain"/>
    <property type="match status" value="1"/>
</dbReference>
<evidence type="ECO:0000313" key="3">
    <source>
        <dbReference type="EMBL" id="KAA0155582.1"/>
    </source>
</evidence>
<dbReference type="InterPro" id="IPR043128">
    <property type="entry name" value="Rev_trsase/Diguanyl_cyclase"/>
</dbReference>
<dbReference type="FunFam" id="3.40.1170.60:FF:000006">
    <property type="entry name" value="DNA polymerase iota"/>
    <property type="match status" value="1"/>
</dbReference>
<reference evidence="3 4" key="1">
    <citation type="submission" date="2019-07" db="EMBL/GenBank/DDBJ databases">
        <title>Genomes of Cafeteria roenbergensis.</title>
        <authorList>
            <person name="Fischer M.G."/>
            <person name="Hackl T."/>
            <person name="Roman M."/>
        </authorList>
    </citation>
    <scope>NUCLEOTIDE SEQUENCE [LARGE SCALE GENOMIC DNA]</scope>
    <source>
        <strain evidence="3 4">BVI</strain>
    </source>
</reference>
<dbReference type="PANTHER" id="PTHR46404">
    <property type="entry name" value="DNA POLYMERASE IOTA"/>
    <property type="match status" value="1"/>
</dbReference>
<feature type="domain" description="UmuC" evidence="2">
    <location>
        <begin position="44"/>
        <end position="293"/>
    </location>
</feature>
<organism evidence="3 4">
    <name type="scientific">Cafeteria roenbergensis</name>
    <name type="common">Marine flagellate</name>
    <dbReference type="NCBI Taxonomy" id="33653"/>
    <lineage>
        <taxon>Eukaryota</taxon>
        <taxon>Sar</taxon>
        <taxon>Stramenopiles</taxon>
        <taxon>Bigyra</taxon>
        <taxon>Opalozoa</taxon>
        <taxon>Bicosoecida</taxon>
        <taxon>Cafeteriaceae</taxon>
        <taxon>Cafeteria</taxon>
    </lineage>
</organism>
<evidence type="ECO:0000256" key="1">
    <source>
        <dbReference type="SAM" id="MobiDB-lite"/>
    </source>
</evidence>
<comment type="caution">
    <text evidence="3">The sequence shown here is derived from an EMBL/GenBank/DDBJ whole genome shotgun (WGS) entry which is preliminary data.</text>
</comment>
<dbReference type="GO" id="GO:0006281">
    <property type="term" value="P:DNA repair"/>
    <property type="evidence" value="ECO:0007669"/>
    <property type="project" value="InterPro"/>
</dbReference>
<dbReference type="Gene3D" id="3.30.70.270">
    <property type="match status" value="1"/>
</dbReference>
<feature type="region of interest" description="Disordered" evidence="1">
    <location>
        <begin position="341"/>
        <end position="388"/>
    </location>
</feature>
<dbReference type="PANTHER" id="PTHR46404:SF1">
    <property type="entry name" value="DNA POLYMERASE IOTA"/>
    <property type="match status" value="1"/>
</dbReference>
<sequence>METPPEWPSDEDSDADDPCALEGRGRLRAAGGRLAAPVRPDRCIIALDIDAFYAQVAELRDGSLRGRPVAIQQKAICVTCNYEARAFGVHKLQRIAEAKRMCPRLVLVSGEDLTPFRAVSSAVFELIRSAFTPHVQRLGMDEVFLDVSDAVDALEAGCPLEPPSTPSLPWAGFVFAGQPHAKATEVDPEPSDAVPCPDASARWAPTPVTLVPVGAAPGRAEHRLRLASALAARIRFAVASRLGIRCCAGVGTSKLAAKFAVNLRKPASQSVLLPSGMPTFLASLRVQALPGVGHTATKRLRALAGVESVPQLLVAPRALVEEALGNKGLAARALSLARGIDDDPVKASGPPRTISDEDSFRALRGSPAGASTRSGDRLQLEVSAAAPR</sequence>
<protein>
    <recommendedName>
        <fullName evidence="2">UmuC domain-containing protein</fullName>
    </recommendedName>
</protein>
<evidence type="ECO:0000313" key="4">
    <source>
        <dbReference type="Proteomes" id="UP000323011"/>
    </source>
</evidence>
<dbReference type="Gene3D" id="3.40.1170.60">
    <property type="match status" value="1"/>
</dbReference>
<keyword evidence="4" id="KW-1185">Reference proteome</keyword>
<dbReference type="EMBL" id="VLTN01000006">
    <property type="protein sequence ID" value="KAA0155582.1"/>
    <property type="molecule type" value="Genomic_DNA"/>
</dbReference>
<dbReference type="SUPFAM" id="SSF56672">
    <property type="entry name" value="DNA/RNA polymerases"/>
    <property type="match status" value="1"/>
</dbReference>
<dbReference type="Pfam" id="PF00817">
    <property type="entry name" value="IMS"/>
    <property type="match status" value="1"/>
</dbReference>
<dbReference type="InterPro" id="IPR001126">
    <property type="entry name" value="UmuC"/>
</dbReference>
<proteinExistence type="predicted"/>
<name>A0A5A8CR60_CAFRO</name>
<dbReference type="PROSITE" id="PS50173">
    <property type="entry name" value="UMUC"/>
    <property type="match status" value="1"/>
</dbReference>
<dbReference type="GO" id="GO:0003887">
    <property type="term" value="F:DNA-directed DNA polymerase activity"/>
    <property type="evidence" value="ECO:0007669"/>
    <property type="project" value="TreeGrafter"/>
</dbReference>
<evidence type="ECO:0000259" key="2">
    <source>
        <dbReference type="PROSITE" id="PS50173"/>
    </source>
</evidence>
<accession>A0A5A8CR60</accession>
<gene>
    <name evidence="3" type="ORF">FNF29_01499</name>
</gene>
<dbReference type="GO" id="GO:0019985">
    <property type="term" value="P:translesion synthesis"/>
    <property type="evidence" value="ECO:0007669"/>
    <property type="project" value="TreeGrafter"/>
</dbReference>
<dbReference type="Proteomes" id="UP000323011">
    <property type="component" value="Unassembled WGS sequence"/>
</dbReference>